<sequence length="19" mass="2166">MILDVDRSVYLGEFTFSSS</sequence>
<protein>
    <submittedName>
        <fullName evidence="1">Uncharacterized protein</fullName>
    </submittedName>
</protein>
<name>A0A2P2R556_RHIMU</name>
<organism evidence="1">
    <name type="scientific">Rhizophora mucronata</name>
    <name type="common">Asiatic mangrove</name>
    <dbReference type="NCBI Taxonomy" id="61149"/>
    <lineage>
        <taxon>Eukaryota</taxon>
        <taxon>Viridiplantae</taxon>
        <taxon>Streptophyta</taxon>
        <taxon>Embryophyta</taxon>
        <taxon>Tracheophyta</taxon>
        <taxon>Spermatophyta</taxon>
        <taxon>Magnoliopsida</taxon>
        <taxon>eudicotyledons</taxon>
        <taxon>Gunneridae</taxon>
        <taxon>Pentapetalae</taxon>
        <taxon>rosids</taxon>
        <taxon>fabids</taxon>
        <taxon>Malpighiales</taxon>
        <taxon>Rhizophoraceae</taxon>
        <taxon>Rhizophora</taxon>
    </lineage>
</organism>
<dbReference type="AlphaFoldDB" id="A0A2P2R556"/>
<reference evidence="1" key="1">
    <citation type="submission" date="2018-02" db="EMBL/GenBank/DDBJ databases">
        <title>Rhizophora mucronata_Transcriptome.</title>
        <authorList>
            <person name="Meera S.P."/>
            <person name="Sreeshan A."/>
            <person name="Augustine A."/>
        </authorList>
    </citation>
    <scope>NUCLEOTIDE SEQUENCE</scope>
    <source>
        <tissue evidence="1">Leaf</tissue>
    </source>
</reference>
<evidence type="ECO:0000313" key="1">
    <source>
        <dbReference type="EMBL" id="MBX74419.1"/>
    </source>
</evidence>
<proteinExistence type="predicted"/>
<accession>A0A2P2R556</accession>
<dbReference type="EMBL" id="GGEC01093935">
    <property type="protein sequence ID" value="MBX74419.1"/>
    <property type="molecule type" value="Transcribed_RNA"/>
</dbReference>